<evidence type="ECO:0000256" key="3">
    <source>
        <dbReference type="ARBA" id="ARBA00022729"/>
    </source>
</evidence>
<keyword evidence="3" id="KW-0732">Signal</keyword>
<evidence type="ECO:0000313" key="9">
    <source>
        <dbReference type="EMBL" id="KAG8223839.1"/>
    </source>
</evidence>
<evidence type="ECO:0000313" key="10">
    <source>
        <dbReference type="Proteomes" id="UP000792457"/>
    </source>
</evidence>
<dbReference type="InterPro" id="IPR038765">
    <property type="entry name" value="Papain-like_cys_pep_sf"/>
</dbReference>
<evidence type="ECO:0000256" key="4">
    <source>
        <dbReference type="ARBA" id="ARBA00022801"/>
    </source>
</evidence>
<reference evidence="9" key="2">
    <citation type="submission" date="2017-10" db="EMBL/GenBank/DDBJ databases">
        <title>Ladona fulva Genome sequencing and assembly.</title>
        <authorList>
            <person name="Murali S."/>
            <person name="Richards S."/>
            <person name="Bandaranaike D."/>
            <person name="Bellair M."/>
            <person name="Blankenburg K."/>
            <person name="Chao H."/>
            <person name="Dinh H."/>
            <person name="Doddapaneni H."/>
            <person name="Dugan-Rocha S."/>
            <person name="Elkadiri S."/>
            <person name="Gnanaolivu R."/>
            <person name="Hernandez B."/>
            <person name="Skinner E."/>
            <person name="Javaid M."/>
            <person name="Lee S."/>
            <person name="Li M."/>
            <person name="Ming W."/>
            <person name="Munidasa M."/>
            <person name="Muniz J."/>
            <person name="Nguyen L."/>
            <person name="Hughes D."/>
            <person name="Osuji N."/>
            <person name="Pu L.-L."/>
            <person name="Puazo M."/>
            <person name="Qu C."/>
            <person name="Quiroz J."/>
            <person name="Raj R."/>
            <person name="Weissenberger G."/>
            <person name="Xin Y."/>
            <person name="Zou X."/>
            <person name="Han Y."/>
            <person name="Worley K."/>
            <person name="Muzny D."/>
            <person name="Gibbs R."/>
        </authorList>
    </citation>
    <scope>NUCLEOTIDE SEQUENCE</scope>
    <source>
        <strain evidence="9">Sampled in the wild</strain>
    </source>
</reference>
<dbReference type="Pfam" id="PF00112">
    <property type="entry name" value="Peptidase_C1"/>
    <property type="match status" value="1"/>
</dbReference>
<dbReference type="GO" id="GO:0006508">
    <property type="term" value="P:proteolysis"/>
    <property type="evidence" value="ECO:0007669"/>
    <property type="project" value="UniProtKB-KW"/>
</dbReference>
<evidence type="ECO:0000256" key="6">
    <source>
        <dbReference type="ARBA" id="ARBA00023145"/>
    </source>
</evidence>
<keyword evidence="7" id="KW-1015">Disulfide bond</keyword>
<evidence type="ECO:0000256" key="7">
    <source>
        <dbReference type="ARBA" id="ARBA00023157"/>
    </source>
</evidence>
<dbReference type="GO" id="GO:0008234">
    <property type="term" value="F:cysteine-type peptidase activity"/>
    <property type="evidence" value="ECO:0007669"/>
    <property type="project" value="UniProtKB-KW"/>
</dbReference>
<dbReference type="FunFam" id="3.90.70.10:FF:000031">
    <property type="entry name" value="Cathepsin B"/>
    <property type="match status" value="1"/>
</dbReference>
<comment type="similarity">
    <text evidence="1">Belongs to the peptidase C1 family.</text>
</comment>
<dbReference type="PROSITE" id="PS00639">
    <property type="entry name" value="THIOL_PROTEASE_HIS"/>
    <property type="match status" value="1"/>
</dbReference>
<dbReference type="AlphaFoldDB" id="A0A8K0JWS4"/>
<dbReference type="PANTHER" id="PTHR12411">
    <property type="entry name" value="CYSTEINE PROTEASE FAMILY C1-RELATED"/>
    <property type="match status" value="1"/>
</dbReference>
<evidence type="ECO:0000259" key="8">
    <source>
        <dbReference type="SMART" id="SM00645"/>
    </source>
</evidence>
<protein>
    <recommendedName>
        <fullName evidence="8">Peptidase C1A papain C-terminal domain-containing protein</fullName>
    </recommendedName>
</protein>
<dbReference type="OrthoDB" id="640249at2759"/>
<dbReference type="PRINTS" id="PR00705">
    <property type="entry name" value="PAPAIN"/>
</dbReference>
<keyword evidence="5" id="KW-0788">Thiol protease</keyword>
<name>A0A8K0JWS4_LADFU</name>
<comment type="caution">
    <text evidence="9">The sequence shown here is derived from an EMBL/GenBank/DDBJ whole genome shotgun (WGS) entry which is preliminary data.</text>
</comment>
<dbReference type="CDD" id="cd02620">
    <property type="entry name" value="Peptidase_C1A_CathepsinB"/>
    <property type="match status" value="1"/>
</dbReference>
<sequence>MWGRVLLGQSAPKRAARNYITEFDIEDIKILMGVNLRYFRVLPEKRASPIFRGEGFPINFDAREKWPHCSIINSIRNQGNCGSCWAFAAVEVISDRMCIKSNGALNMHISPQNLMTCCRSCGYGCNGGYPEEAFLYWARTGIVSGGDYGSNEGCQPYSRQAFSGGTTPACIQQCQPGSGLNYPADLHFGKHLSSSAYSISADVAEIQKEILENGPVVGCFKVYDDFITYSHGVYMHRTGGFQGDHAIKIIGWGEENNMPYWLCANSWGEEWGMNGIFKILRGHNESGIEQFVITGNV</sequence>
<dbReference type="EMBL" id="KZ308176">
    <property type="protein sequence ID" value="KAG8223839.1"/>
    <property type="molecule type" value="Genomic_DNA"/>
</dbReference>
<keyword evidence="4" id="KW-0378">Hydrolase</keyword>
<accession>A0A8K0JWS4</accession>
<evidence type="ECO:0000256" key="2">
    <source>
        <dbReference type="ARBA" id="ARBA00022670"/>
    </source>
</evidence>
<keyword evidence="2" id="KW-0645">Protease</keyword>
<keyword evidence="6" id="KW-0865">Zymogen</keyword>
<dbReference type="SUPFAM" id="SSF54001">
    <property type="entry name" value="Cysteine proteinases"/>
    <property type="match status" value="1"/>
</dbReference>
<keyword evidence="10" id="KW-1185">Reference proteome</keyword>
<dbReference type="PROSITE" id="PS00139">
    <property type="entry name" value="THIOL_PROTEASE_CYS"/>
    <property type="match status" value="1"/>
</dbReference>
<dbReference type="SMART" id="SM00645">
    <property type="entry name" value="Pept_C1"/>
    <property type="match status" value="1"/>
</dbReference>
<organism evidence="9 10">
    <name type="scientific">Ladona fulva</name>
    <name type="common">Scarce chaser dragonfly</name>
    <name type="synonym">Libellula fulva</name>
    <dbReference type="NCBI Taxonomy" id="123851"/>
    <lineage>
        <taxon>Eukaryota</taxon>
        <taxon>Metazoa</taxon>
        <taxon>Ecdysozoa</taxon>
        <taxon>Arthropoda</taxon>
        <taxon>Hexapoda</taxon>
        <taxon>Insecta</taxon>
        <taxon>Pterygota</taxon>
        <taxon>Palaeoptera</taxon>
        <taxon>Odonata</taxon>
        <taxon>Epiprocta</taxon>
        <taxon>Anisoptera</taxon>
        <taxon>Libelluloidea</taxon>
        <taxon>Libellulidae</taxon>
        <taxon>Ladona</taxon>
    </lineage>
</organism>
<dbReference type="InterPro" id="IPR013128">
    <property type="entry name" value="Peptidase_C1A"/>
</dbReference>
<dbReference type="InterPro" id="IPR000169">
    <property type="entry name" value="Pept_cys_AS"/>
</dbReference>
<dbReference type="Proteomes" id="UP000792457">
    <property type="component" value="Unassembled WGS sequence"/>
</dbReference>
<gene>
    <name evidence="9" type="ORF">J437_LFUL007860</name>
</gene>
<proteinExistence type="inferred from homology"/>
<dbReference type="InterPro" id="IPR000668">
    <property type="entry name" value="Peptidase_C1A_C"/>
</dbReference>
<feature type="domain" description="Peptidase C1A papain C-terminal" evidence="8">
    <location>
        <begin position="56"/>
        <end position="296"/>
    </location>
</feature>
<dbReference type="InterPro" id="IPR025660">
    <property type="entry name" value="Pept_his_AS"/>
</dbReference>
<evidence type="ECO:0000256" key="5">
    <source>
        <dbReference type="ARBA" id="ARBA00022807"/>
    </source>
</evidence>
<dbReference type="Gene3D" id="3.90.70.10">
    <property type="entry name" value="Cysteine proteinases"/>
    <property type="match status" value="1"/>
</dbReference>
<reference evidence="9" key="1">
    <citation type="submission" date="2013-04" db="EMBL/GenBank/DDBJ databases">
        <authorList>
            <person name="Qu J."/>
            <person name="Murali S.C."/>
            <person name="Bandaranaike D."/>
            <person name="Bellair M."/>
            <person name="Blankenburg K."/>
            <person name="Chao H."/>
            <person name="Dinh H."/>
            <person name="Doddapaneni H."/>
            <person name="Downs B."/>
            <person name="Dugan-Rocha S."/>
            <person name="Elkadiri S."/>
            <person name="Gnanaolivu R.D."/>
            <person name="Hernandez B."/>
            <person name="Javaid M."/>
            <person name="Jayaseelan J.C."/>
            <person name="Lee S."/>
            <person name="Li M."/>
            <person name="Ming W."/>
            <person name="Munidasa M."/>
            <person name="Muniz J."/>
            <person name="Nguyen L."/>
            <person name="Ongeri F."/>
            <person name="Osuji N."/>
            <person name="Pu L.-L."/>
            <person name="Puazo M."/>
            <person name="Qu C."/>
            <person name="Quiroz J."/>
            <person name="Raj R."/>
            <person name="Weissenberger G."/>
            <person name="Xin Y."/>
            <person name="Zou X."/>
            <person name="Han Y."/>
            <person name="Richards S."/>
            <person name="Worley K."/>
            <person name="Muzny D."/>
            <person name="Gibbs R."/>
        </authorList>
    </citation>
    <scope>NUCLEOTIDE SEQUENCE</scope>
    <source>
        <strain evidence="9">Sampled in the wild</strain>
    </source>
</reference>
<evidence type="ECO:0000256" key="1">
    <source>
        <dbReference type="ARBA" id="ARBA00008455"/>
    </source>
</evidence>